<proteinExistence type="predicted"/>
<dbReference type="Proteomes" id="UP000009138">
    <property type="component" value="Unassembled WGS sequence"/>
</dbReference>
<dbReference type="GeneID" id="93621095"/>
<evidence type="ECO:0000313" key="2">
    <source>
        <dbReference type="Proteomes" id="UP000009138"/>
    </source>
</evidence>
<dbReference type="InParanoid" id="I1CLT9"/>
<dbReference type="EMBL" id="CH476744">
    <property type="protein sequence ID" value="EIE89419.1"/>
    <property type="molecule type" value="Genomic_DNA"/>
</dbReference>
<name>I1CLT9_RHIO9</name>
<dbReference type="VEuPathDB" id="FungiDB:RO3G_14130"/>
<accession>I1CLT9</accession>
<gene>
    <name evidence="1" type="ORF">RO3G_14130</name>
</gene>
<organism evidence="1 2">
    <name type="scientific">Rhizopus delemar (strain RA 99-880 / ATCC MYA-4621 / FGSC 9543 / NRRL 43880)</name>
    <name type="common">Mucormycosis agent</name>
    <name type="synonym">Rhizopus arrhizus var. delemar</name>
    <dbReference type="NCBI Taxonomy" id="246409"/>
    <lineage>
        <taxon>Eukaryota</taxon>
        <taxon>Fungi</taxon>
        <taxon>Fungi incertae sedis</taxon>
        <taxon>Mucoromycota</taxon>
        <taxon>Mucoromycotina</taxon>
        <taxon>Mucoromycetes</taxon>
        <taxon>Mucorales</taxon>
        <taxon>Mucorineae</taxon>
        <taxon>Rhizopodaceae</taxon>
        <taxon>Rhizopus</taxon>
    </lineage>
</organism>
<reference evidence="1 2" key="1">
    <citation type="journal article" date="2009" name="PLoS Genet.">
        <title>Genomic analysis of the basal lineage fungus Rhizopus oryzae reveals a whole-genome duplication.</title>
        <authorList>
            <person name="Ma L.-J."/>
            <person name="Ibrahim A.S."/>
            <person name="Skory C."/>
            <person name="Grabherr M.G."/>
            <person name="Burger G."/>
            <person name="Butler M."/>
            <person name="Elias M."/>
            <person name="Idnurm A."/>
            <person name="Lang B.F."/>
            <person name="Sone T."/>
            <person name="Abe A."/>
            <person name="Calvo S.E."/>
            <person name="Corrochano L.M."/>
            <person name="Engels R."/>
            <person name="Fu J."/>
            <person name="Hansberg W."/>
            <person name="Kim J.-M."/>
            <person name="Kodira C.D."/>
            <person name="Koehrsen M.J."/>
            <person name="Liu B."/>
            <person name="Miranda-Saavedra D."/>
            <person name="O'Leary S."/>
            <person name="Ortiz-Castellanos L."/>
            <person name="Poulter R."/>
            <person name="Rodriguez-Romero J."/>
            <person name="Ruiz-Herrera J."/>
            <person name="Shen Y.-Q."/>
            <person name="Zeng Q."/>
            <person name="Galagan J."/>
            <person name="Birren B.W."/>
            <person name="Cuomo C.A."/>
            <person name="Wickes B.L."/>
        </authorList>
    </citation>
    <scope>NUCLEOTIDE SEQUENCE [LARGE SCALE GENOMIC DNA]</scope>
    <source>
        <strain evidence="2">RA 99-880 / ATCC MYA-4621 / FGSC 9543 / NRRL 43880</strain>
    </source>
</reference>
<keyword evidence="2" id="KW-1185">Reference proteome</keyword>
<dbReference type="RefSeq" id="XP_067524815.1">
    <property type="nucleotide sequence ID" value="XM_067668714.1"/>
</dbReference>
<sequence>MVIFGFRKFSYDRFNVEEVNEYFPFLCCGSGEKTCFYWYRFKQIKAYISSAKTVDRAKIEQHVQYMSDHVDQLFNYYNKSSASFRF</sequence>
<dbReference type="AlphaFoldDB" id="I1CLT9"/>
<evidence type="ECO:0000313" key="1">
    <source>
        <dbReference type="EMBL" id="EIE89419.1"/>
    </source>
</evidence>
<protein>
    <submittedName>
        <fullName evidence="1">Uncharacterized protein</fullName>
    </submittedName>
</protein>